<dbReference type="OrthoDB" id="4555857at2"/>
<dbReference type="InterPro" id="IPR010432">
    <property type="entry name" value="RDD"/>
</dbReference>
<evidence type="ECO:0000313" key="7">
    <source>
        <dbReference type="Proteomes" id="UP000466931"/>
    </source>
</evidence>
<protein>
    <submittedName>
        <fullName evidence="6">RDD family protein</fullName>
    </submittedName>
</protein>
<reference evidence="6" key="1">
    <citation type="journal article" date="2019" name="Emerg. Microbes Infect.">
        <title>Comprehensive subspecies identification of 175 nontuberculous mycobacteria species based on 7547 genomic profiles.</title>
        <authorList>
            <person name="Matsumoto Y."/>
            <person name="Kinjo T."/>
            <person name="Motooka D."/>
            <person name="Nabeya D."/>
            <person name="Jung N."/>
            <person name="Uechi K."/>
            <person name="Horii T."/>
            <person name="Iida T."/>
            <person name="Fujita J."/>
            <person name="Nakamura S."/>
        </authorList>
    </citation>
    <scope>NUCLEOTIDE SEQUENCE [LARGE SCALE GENOMIC DNA]</scope>
    <source>
        <strain evidence="6">JCM 13671</strain>
    </source>
</reference>
<keyword evidence="7" id="KW-1185">Reference proteome</keyword>
<keyword evidence="4" id="KW-1133">Transmembrane helix</keyword>
<evidence type="ECO:0000256" key="1">
    <source>
        <dbReference type="ARBA" id="ARBA00004651"/>
    </source>
</evidence>
<proteinExistence type="predicted"/>
<dbReference type="InterPro" id="IPR051791">
    <property type="entry name" value="Pra-immunoreactive"/>
</dbReference>
<dbReference type="RefSeq" id="WP_085151107.1">
    <property type="nucleotide sequence ID" value="NZ_AP022612.1"/>
</dbReference>
<dbReference type="AlphaFoldDB" id="A0A7I7XWT8"/>
<dbReference type="GO" id="GO:0005886">
    <property type="term" value="C:plasma membrane"/>
    <property type="evidence" value="ECO:0007669"/>
    <property type="project" value="UniProtKB-SubCell"/>
</dbReference>
<name>A0A7I7XWT8_9MYCO</name>
<dbReference type="PANTHER" id="PTHR36115:SF4">
    <property type="entry name" value="MEMBRANE PROTEIN"/>
    <property type="match status" value="1"/>
</dbReference>
<dbReference type="Proteomes" id="UP000466931">
    <property type="component" value="Chromosome"/>
</dbReference>
<keyword evidence="5" id="KW-0472">Membrane</keyword>
<evidence type="ECO:0000256" key="4">
    <source>
        <dbReference type="ARBA" id="ARBA00022989"/>
    </source>
</evidence>
<sequence>MSTGDFDPYQQPPGYGGPPAGQPGTLGIRFLARLLDGIVVGFLASILTSLFGFGSDTVLGVPSYTLTAGLFSGVLMFAYFVGFETWKGWTPAKKLLGLEVRGVGGTPKPDLRQSAVRNLFTLLALIPCLGWILAPVAYIVIAVTINSSPTKQGKHDELAGGTQVVKV</sequence>
<keyword evidence="3" id="KW-0812">Transmembrane</keyword>
<evidence type="ECO:0000313" key="6">
    <source>
        <dbReference type="EMBL" id="BBZ33758.1"/>
    </source>
</evidence>
<comment type="subcellular location">
    <subcellularLocation>
        <location evidence="1">Cell membrane</location>
        <topology evidence="1">Multi-pass membrane protein</topology>
    </subcellularLocation>
</comment>
<dbReference type="PANTHER" id="PTHR36115">
    <property type="entry name" value="PROLINE-RICH ANTIGEN HOMOLOG-RELATED"/>
    <property type="match status" value="1"/>
</dbReference>
<accession>A0A7I7XWT8</accession>
<evidence type="ECO:0000256" key="5">
    <source>
        <dbReference type="ARBA" id="ARBA00023136"/>
    </source>
</evidence>
<dbReference type="Pfam" id="PF06271">
    <property type="entry name" value="RDD"/>
    <property type="match status" value="1"/>
</dbReference>
<evidence type="ECO:0000256" key="3">
    <source>
        <dbReference type="ARBA" id="ARBA00022692"/>
    </source>
</evidence>
<dbReference type="EMBL" id="AP022612">
    <property type="protein sequence ID" value="BBZ33758.1"/>
    <property type="molecule type" value="Genomic_DNA"/>
</dbReference>
<keyword evidence="2" id="KW-1003">Cell membrane</keyword>
<organism evidence="6 7">
    <name type="scientific">Mycolicibacterium confluentis</name>
    <dbReference type="NCBI Taxonomy" id="28047"/>
    <lineage>
        <taxon>Bacteria</taxon>
        <taxon>Bacillati</taxon>
        <taxon>Actinomycetota</taxon>
        <taxon>Actinomycetes</taxon>
        <taxon>Mycobacteriales</taxon>
        <taxon>Mycobacteriaceae</taxon>
        <taxon>Mycolicibacterium</taxon>
    </lineage>
</organism>
<evidence type="ECO:0000256" key="2">
    <source>
        <dbReference type="ARBA" id="ARBA00022475"/>
    </source>
</evidence>
<reference evidence="6" key="2">
    <citation type="submission" date="2020-02" db="EMBL/GenBank/DDBJ databases">
        <authorList>
            <person name="Matsumoto Y."/>
            <person name="Motooka D."/>
            <person name="Nakamura S."/>
        </authorList>
    </citation>
    <scope>NUCLEOTIDE SEQUENCE</scope>
    <source>
        <strain evidence="6">JCM 13671</strain>
    </source>
</reference>
<gene>
    <name evidence="6" type="ORF">MCNF_23630</name>
</gene>